<feature type="region of interest" description="Involved in Mg(2+) ion dislocation from EF-Tu" evidence="5">
    <location>
        <begin position="81"/>
        <end position="84"/>
    </location>
</feature>
<keyword evidence="5" id="KW-0963">Cytoplasm</keyword>
<dbReference type="PROSITE" id="PS01126">
    <property type="entry name" value="EF_TS_1"/>
    <property type="match status" value="1"/>
</dbReference>
<comment type="caution">
    <text evidence="7">The sequence shown here is derived from an EMBL/GenBank/DDBJ whole genome shotgun (WGS) entry which is preliminary data.</text>
</comment>
<dbReference type="Gene3D" id="1.10.8.10">
    <property type="entry name" value="DNA helicase RuvA subunit, C-terminal domain"/>
    <property type="match status" value="1"/>
</dbReference>
<evidence type="ECO:0000256" key="3">
    <source>
        <dbReference type="ARBA" id="ARBA00022768"/>
    </source>
</evidence>
<dbReference type="Gene3D" id="3.30.479.20">
    <property type="entry name" value="Elongation factor Ts, dimerisation domain"/>
    <property type="match status" value="1"/>
</dbReference>
<dbReference type="Pfam" id="PF00889">
    <property type="entry name" value="EF_TS"/>
    <property type="match status" value="1"/>
</dbReference>
<evidence type="ECO:0000256" key="1">
    <source>
        <dbReference type="ARBA" id="ARBA00005532"/>
    </source>
</evidence>
<dbReference type="HAMAP" id="MF_00050">
    <property type="entry name" value="EF_Ts"/>
    <property type="match status" value="1"/>
</dbReference>
<reference evidence="8" key="1">
    <citation type="submission" date="2017-09" db="EMBL/GenBank/DDBJ databases">
        <title>Depth-based differentiation of microbial function through sediment-hosted aquifers and enrichment of novel symbionts in the deep terrestrial subsurface.</title>
        <authorList>
            <person name="Probst A.J."/>
            <person name="Ladd B."/>
            <person name="Jarett J.K."/>
            <person name="Geller-Mcgrath D.E."/>
            <person name="Sieber C.M.K."/>
            <person name="Emerson J.B."/>
            <person name="Anantharaman K."/>
            <person name="Thomas B.C."/>
            <person name="Malmstrom R."/>
            <person name="Stieglmeier M."/>
            <person name="Klingl A."/>
            <person name="Woyke T."/>
            <person name="Ryan C.M."/>
            <person name="Banfield J.F."/>
        </authorList>
    </citation>
    <scope>NUCLEOTIDE SEQUENCE [LARGE SCALE GENOMIC DNA]</scope>
</reference>
<dbReference type="GO" id="GO:0003746">
    <property type="term" value="F:translation elongation factor activity"/>
    <property type="evidence" value="ECO:0007669"/>
    <property type="project" value="UniProtKB-UniRule"/>
</dbReference>
<organism evidence="7 8">
    <name type="scientific">Candidatus Kerfeldbacteria bacterium CG08_land_8_20_14_0_20_43_14</name>
    <dbReference type="NCBI Taxonomy" id="2014246"/>
    <lineage>
        <taxon>Bacteria</taxon>
        <taxon>Candidatus Kerfeldiibacteriota</taxon>
    </lineage>
</organism>
<dbReference type="FunFam" id="1.10.8.10:FF:000001">
    <property type="entry name" value="Elongation factor Ts"/>
    <property type="match status" value="1"/>
</dbReference>
<dbReference type="SUPFAM" id="SSF54713">
    <property type="entry name" value="Elongation factor Ts (EF-Ts), dimerisation domain"/>
    <property type="match status" value="1"/>
</dbReference>
<dbReference type="InterPro" id="IPR014039">
    <property type="entry name" value="Transl_elong_EFTs/EF1B_dimer"/>
</dbReference>
<protein>
    <recommendedName>
        <fullName evidence="2 5">Elongation factor Ts</fullName>
        <shortName evidence="5">EF-Ts</shortName>
    </recommendedName>
</protein>
<proteinExistence type="inferred from homology"/>
<evidence type="ECO:0000259" key="6">
    <source>
        <dbReference type="Pfam" id="PF00889"/>
    </source>
</evidence>
<dbReference type="Gene3D" id="1.10.286.20">
    <property type="match status" value="1"/>
</dbReference>
<sequence>MKISINEIQILRDRTGVGVVDAKSALEKSGGDIEAAIVALRKAGKKVAEKKQSRQTREGTVGFYLHSNKKLLAAVAVACETDFVARTEAFQELAHDLAMHVAAANPQFLNVESIPADLLEKEIEIARSQAEDEGKPAKIIENIINGKIAKFTEEHCLLKQKYFKEDKKTVEQILEEAIQKLGENIQIKNFVRFTV</sequence>
<evidence type="ECO:0000256" key="5">
    <source>
        <dbReference type="HAMAP-Rule" id="MF_00050"/>
    </source>
</evidence>
<dbReference type="InterPro" id="IPR018101">
    <property type="entry name" value="Transl_elong_Ts_CS"/>
</dbReference>
<name>A0A2H0YPZ8_9BACT</name>
<evidence type="ECO:0000256" key="4">
    <source>
        <dbReference type="ARBA" id="ARBA00022917"/>
    </source>
</evidence>
<comment type="similarity">
    <text evidence="1 5">Belongs to the EF-Ts family.</text>
</comment>
<keyword evidence="4 5" id="KW-0648">Protein biosynthesis</keyword>
<dbReference type="PANTHER" id="PTHR11741">
    <property type="entry name" value="ELONGATION FACTOR TS"/>
    <property type="match status" value="1"/>
</dbReference>
<comment type="function">
    <text evidence="5">Associates with the EF-Tu.GDP complex and induces the exchange of GDP to GTP. It remains bound to the aminoacyl-tRNA.EF-Tu.GTP complex up to the GTP hydrolysis stage on the ribosome.</text>
</comment>
<dbReference type="FunFam" id="1.10.286.20:FF:000001">
    <property type="entry name" value="Elongation factor Ts"/>
    <property type="match status" value="1"/>
</dbReference>
<evidence type="ECO:0000313" key="7">
    <source>
        <dbReference type="EMBL" id="PIS40581.1"/>
    </source>
</evidence>
<dbReference type="Proteomes" id="UP000236845">
    <property type="component" value="Unassembled WGS sequence"/>
</dbReference>
<keyword evidence="3 5" id="KW-0251">Elongation factor</keyword>
<dbReference type="PANTHER" id="PTHR11741:SF0">
    <property type="entry name" value="ELONGATION FACTOR TS, MITOCHONDRIAL"/>
    <property type="match status" value="1"/>
</dbReference>
<dbReference type="AlphaFoldDB" id="A0A2H0YPZ8"/>
<comment type="subcellular location">
    <subcellularLocation>
        <location evidence="5">Cytoplasm</location>
    </subcellularLocation>
</comment>
<dbReference type="GO" id="GO:0005737">
    <property type="term" value="C:cytoplasm"/>
    <property type="evidence" value="ECO:0007669"/>
    <property type="project" value="UniProtKB-SubCell"/>
</dbReference>
<dbReference type="EMBL" id="PEXW01000058">
    <property type="protein sequence ID" value="PIS40581.1"/>
    <property type="molecule type" value="Genomic_DNA"/>
</dbReference>
<accession>A0A2H0YPZ8</accession>
<evidence type="ECO:0000313" key="8">
    <source>
        <dbReference type="Proteomes" id="UP000236845"/>
    </source>
</evidence>
<gene>
    <name evidence="5 7" type="primary">tsf</name>
    <name evidence="7" type="ORF">COT26_02610</name>
</gene>
<feature type="domain" description="Translation elongation factor EFTs/EF1B dimerisation" evidence="6">
    <location>
        <begin position="41"/>
        <end position="195"/>
    </location>
</feature>
<dbReference type="InterPro" id="IPR009060">
    <property type="entry name" value="UBA-like_sf"/>
</dbReference>
<dbReference type="SUPFAM" id="SSF46934">
    <property type="entry name" value="UBA-like"/>
    <property type="match status" value="1"/>
</dbReference>
<evidence type="ECO:0000256" key="2">
    <source>
        <dbReference type="ARBA" id="ARBA00016956"/>
    </source>
</evidence>
<dbReference type="CDD" id="cd14275">
    <property type="entry name" value="UBA_EF-Ts"/>
    <property type="match status" value="1"/>
</dbReference>
<dbReference type="InterPro" id="IPR036402">
    <property type="entry name" value="EF-Ts_dimer_sf"/>
</dbReference>
<dbReference type="InterPro" id="IPR001816">
    <property type="entry name" value="Transl_elong_EFTs/EF1B"/>
</dbReference>